<dbReference type="OMA" id="NCELIYD"/>
<dbReference type="EMBL" id="ATLV01011205">
    <property type="status" value="NOT_ANNOTATED_CDS"/>
    <property type="molecule type" value="Genomic_DNA"/>
</dbReference>
<keyword evidence="1" id="KW-0732">Signal</keyword>
<dbReference type="Proteomes" id="UP000030765">
    <property type="component" value="Unassembled WGS sequence"/>
</dbReference>
<name>A0A084VDB0_ANOSI</name>
<dbReference type="PANTHER" id="PTHR21398">
    <property type="entry name" value="AGAP007094-PA"/>
    <property type="match status" value="1"/>
</dbReference>
<dbReference type="AlphaFoldDB" id="A0A084VDB0"/>
<evidence type="ECO:0000313" key="3">
    <source>
        <dbReference type="EnsemblMetazoa" id="ASIC002919-PA"/>
    </source>
</evidence>
<dbReference type="EMBL" id="KE524652">
    <property type="protein sequence ID" value="KFB35954.1"/>
    <property type="molecule type" value="Genomic_DNA"/>
</dbReference>
<sequence length="248" mass="28112">MRPAVVVLLGVWLVLVSIALVQGTTSRHDGALVTLSRTKRKALLFPIQTTLQVSMCTATDGRLFFPKKKYSARKLGINLGFQQNFNLPFRLLEFYKPPTWARAIAGIVRGYFPSTSVVTARNWKRSTDHEHNFQPLALSAGQLYTLTEDFLQVFGYDKDCLLRSVCELAHSPFDRAELEQDFMAEVVHLLLSPSVHESFADDEQELKRAYEMAERLGASGANCELIYDRCYRSVLSDFSNLIDDHSRT</sequence>
<dbReference type="OrthoDB" id="8186940at2759"/>
<keyword evidence="4" id="KW-1185">Reference proteome</keyword>
<proteinExistence type="predicted"/>
<dbReference type="EnsemblMetazoa" id="ASIC002919-RA">
    <property type="protein sequence ID" value="ASIC002919-PA"/>
    <property type="gene ID" value="ASIC002919"/>
</dbReference>
<dbReference type="VEuPathDB" id="VectorBase:ASIC002919"/>
<gene>
    <name evidence="2" type="ORF">ZHAS_00002919</name>
</gene>
<reference evidence="3" key="2">
    <citation type="submission" date="2020-05" db="UniProtKB">
        <authorList>
            <consortium name="EnsemblMetazoa"/>
        </authorList>
    </citation>
    <scope>IDENTIFICATION</scope>
</reference>
<dbReference type="Pfam" id="PF07841">
    <property type="entry name" value="DM4_12"/>
    <property type="match status" value="1"/>
</dbReference>
<evidence type="ECO:0000313" key="4">
    <source>
        <dbReference type="Proteomes" id="UP000030765"/>
    </source>
</evidence>
<feature type="chain" id="PRO_5001783565" evidence="1">
    <location>
        <begin position="24"/>
        <end position="248"/>
    </location>
</feature>
<dbReference type="VEuPathDB" id="VectorBase:ASIS001137"/>
<reference evidence="2 4" key="1">
    <citation type="journal article" date="2014" name="BMC Genomics">
        <title>Genome sequence of Anopheles sinensis provides insight into genetics basis of mosquito competence for malaria parasites.</title>
        <authorList>
            <person name="Zhou D."/>
            <person name="Zhang D."/>
            <person name="Ding G."/>
            <person name="Shi L."/>
            <person name="Hou Q."/>
            <person name="Ye Y."/>
            <person name="Xu Y."/>
            <person name="Zhou H."/>
            <person name="Xiong C."/>
            <person name="Li S."/>
            <person name="Yu J."/>
            <person name="Hong S."/>
            <person name="Yu X."/>
            <person name="Zou P."/>
            <person name="Chen C."/>
            <person name="Chang X."/>
            <person name="Wang W."/>
            <person name="Lv Y."/>
            <person name="Sun Y."/>
            <person name="Ma L."/>
            <person name="Shen B."/>
            <person name="Zhu C."/>
        </authorList>
    </citation>
    <scope>NUCLEOTIDE SEQUENCE [LARGE SCALE GENOMIC DNA]</scope>
</reference>
<dbReference type="SMART" id="SM00718">
    <property type="entry name" value="DM4_12"/>
    <property type="match status" value="1"/>
</dbReference>
<protein>
    <submittedName>
        <fullName evidence="2">AGAP002980-PA-like protein</fullName>
    </submittedName>
</protein>
<dbReference type="PANTHER" id="PTHR21398:SF4">
    <property type="entry name" value="AGAP002980-PA"/>
    <property type="match status" value="1"/>
</dbReference>
<dbReference type="InterPro" id="IPR006631">
    <property type="entry name" value="DM4_12"/>
</dbReference>
<accession>A0A084VDB0</accession>
<evidence type="ECO:0000256" key="1">
    <source>
        <dbReference type="SAM" id="SignalP"/>
    </source>
</evidence>
<feature type="signal peptide" evidence="1">
    <location>
        <begin position="1"/>
        <end position="23"/>
    </location>
</feature>
<organism evidence="3 4">
    <name type="scientific">Anopheles sinensis</name>
    <name type="common">Mosquito</name>
    <dbReference type="NCBI Taxonomy" id="74873"/>
    <lineage>
        <taxon>Eukaryota</taxon>
        <taxon>Metazoa</taxon>
        <taxon>Ecdysozoa</taxon>
        <taxon>Arthropoda</taxon>
        <taxon>Hexapoda</taxon>
        <taxon>Insecta</taxon>
        <taxon>Pterygota</taxon>
        <taxon>Neoptera</taxon>
        <taxon>Endopterygota</taxon>
        <taxon>Diptera</taxon>
        <taxon>Nematocera</taxon>
        <taxon>Culicoidea</taxon>
        <taxon>Culicidae</taxon>
        <taxon>Anophelinae</taxon>
        <taxon>Anopheles</taxon>
    </lineage>
</organism>
<evidence type="ECO:0000313" key="2">
    <source>
        <dbReference type="EMBL" id="KFB35954.1"/>
    </source>
</evidence>